<evidence type="ECO:0000259" key="16">
    <source>
        <dbReference type="PROSITE" id="PS50835"/>
    </source>
</evidence>
<dbReference type="PANTHER" id="PTHR23411">
    <property type="entry name" value="TAPASIN"/>
    <property type="match status" value="1"/>
</dbReference>
<comment type="function">
    <text evidence="10">Involved in the association of MHC class I with transporter associated with antigen processing (TAP) and in the assembly of MHC class I with peptide (peptide loading).</text>
</comment>
<dbReference type="SUPFAM" id="SSF48726">
    <property type="entry name" value="Immunoglobulin"/>
    <property type="match status" value="1"/>
</dbReference>
<dbReference type="GO" id="GO:0030670">
    <property type="term" value="C:phagocytic vesicle membrane"/>
    <property type="evidence" value="ECO:0007669"/>
    <property type="project" value="UniProtKB-ARBA"/>
</dbReference>
<dbReference type="GeneID" id="103117427"/>
<accession>A0A1S3WH33</accession>
<dbReference type="OrthoDB" id="8929156at2759"/>
<dbReference type="FunFam" id="2.60.40.10:FF:000924">
    <property type="entry name" value="TAP binding protein"/>
    <property type="match status" value="1"/>
</dbReference>
<dbReference type="Gene3D" id="2.60.40.10">
    <property type="entry name" value="Immunoglobulins"/>
    <property type="match status" value="2"/>
</dbReference>
<protein>
    <recommendedName>
        <fullName evidence="11">Tapasin</fullName>
    </recommendedName>
    <alternativeName>
        <fullName evidence="12">TAP-binding protein</fullName>
    </alternativeName>
</protein>
<organism evidence="17 18">
    <name type="scientific">Erinaceus europaeus</name>
    <name type="common">Western European hedgehog</name>
    <dbReference type="NCBI Taxonomy" id="9365"/>
    <lineage>
        <taxon>Eukaryota</taxon>
        <taxon>Metazoa</taxon>
        <taxon>Chordata</taxon>
        <taxon>Craniata</taxon>
        <taxon>Vertebrata</taxon>
        <taxon>Euteleostomi</taxon>
        <taxon>Mammalia</taxon>
        <taxon>Eutheria</taxon>
        <taxon>Laurasiatheria</taxon>
        <taxon>Eulipotyphla</taxon>
        <taxon>Erinaceidae</taxon>
        <taxon>Erinaceinae</taxon>
        <taxon>Erinaceus</taxon>
    </lineage>
</organism>
<evidence type="ECO:0000256" key="3">
    <source>
        <dbReference type="ARBA" id="ARBA00022729"/>
    </source>
</evidence>
<comment type="subunit">
    <text evidence="13">Heterodimer with PDIA3; disulfide-linked. Obligatory mediator for the interaction between newly assembled MHC class I molecules, calreticulin, PDIA3 and TAP. Up to 4 MHC class I/tapasin complexes bind to 1 TAP. Interacts with HLA-G-B2M complex; this interaction is required for loading of high affinity peptides. On its own or as part of MHC class I peptide loading complex, interacts with ligand-free MR1 or MR1-B2M complex, providing for stable MR1 pools ready for metabolite antigen processing.</text>
</comment>
<keyword evidence="6 14" id="KW-0472">Membrane</keyword>
<keyword evidence="17" id="KW-1185">Reference proteome</keyword>
<dbReference type="GO" id="GO:0002474">
    <property type="term" value="P:antigen processing and presentation of peptide antigen via MHC class I"/>
    <property type="evidence" value="ECO:0007669"/>
    <property type="project" value="UniProtKB-ARBA"/>
</dbReference>
<evidence type="ECO:0000256" key="9">
    <source>
        <dbReference type="ARBA" id="ARBA00023319"/>
    </source>
</evidence>
<keyword evidence="7" id="KW-1015">Disulfide bond</keyword>
<evidence type="ECO:0000256" key="8">
    <source>
        <dbReference type="ARBA" id="ARBA00023180"/>
    </source>
</evidence>
<evidence type="ECO:0000256" key="7">
    <source>
        <dbReference type="ARBA" id="ARBA00023157"/>
    </source>
</evidence>
<evidence type="ECO:0000256" key="2">
    <source>
        <dbReference type="ARBA" id="ARBA00022692"/>
    </source>
</evidence>
<dbReference type="AlphaFoldDB" id="A0A1S3WH33"/>
<feature type="chain" id="PRO_5010186438" description="Tapasin" evidence="15">
    <location>
        <begin position="21"/>
        <end position="356"/>
    </location>
</feature>
<dbReference type="STRING" id="9365.ENSEEUP00000010066"/>
<dbReference type="Proteomes" id="UP001652624">
    <property type="component" value="Chromosome 4"/>
</dbReference>
<evidence type="ECO:0000256" key="4">
    <source>
        <dbReference type="ARBA" id="ARBA00022824"/>
    </source>
</evidence>
<dbReference type="GO" id="GO:0042605">
    <property type="term" value="F:peptide antigen binding"/>
    <property type="evidence" value="ECO:0007669"/>
    <property type="project" value="UniProtKB-ARBA"/>
</dbReference>
<dbReference type="InterPro" id="IPR036179">
    <property type="entry name" value="Ig-like_dom_sf"/>
</dbReference>
<evidence type="ECO:0000256" key="15">
    <source>
        <dbReference type="SAM" id="SignalP"/>
    </source>
</evidence>
<reference evidence="18" key="1">
    <citation type="submission" date="2025-08" db="UniProtKB">
        <authorList>
            <consortium name="RefSeq"/>
        </authorList>
    </citation>
    <scope>IDENTIFICATION</scope>
</reference>
<feature type="domain" description="Ig-like" evidence="16">
    <location>
        <begin position="205"/>
        <end position="312"/>
    </location>
</feature>
<evidence type="ECO:0000313" key="18">
    <source>
        <dbReference type="RefSeq" id="XP_016045640.1"/>
    </source>
</evidence>
<dbReference type="InterPro" id="IPR050380">
    <property type="entry name" value="Immune_Resp_Modulators"/>
</dbReference>
<feature type="transmembrane region" description="Helical" evidence="14">
    <location>
        <begin position="327"/>
        <end position="349"/>
    </location>
</feature>
<gene>
    <name evidence="18" type="primary">TAPBP</name>
</gene>
<keyword evidence="3 15" id="KW-0732">Signal</keyword>
<keyword evidence="2 14" id="KW-0812">Transmembrane</keyword>
<dbReference type="PROSITE" id="PS50835">
    <property type="entry name" value="IG_LIKE"/>
    <property type="match status" value="1"/>
</dbReference>
<dbReference type="Pfam" id="PF07654">
    <property type="entry name" value="C1-set"/>
    <property type="match status" value="1"/>
</dbReference>
<comment type="subcellular location">
    <subcellularLocation>
        <location evidence="1">Endoplasmic reticulum membrane</location>
        <topology evidence="1">Single-pass type I membrane protein</topology>
    </subcellularLocation>
</comment>
<keyword evidence="5 14" id="KW-1133">Transmembrane helix</keyword>
<keyword evidence="9" id="KW-0393">Immunoglobulin domain</keyword>
<feature type="signal peptide" evidence="15">
    <location>
        <begin position="1"/>
        <end position="20"/>
    </location>
</feature>
<dbReference type="InterPro" id="IPR007110">
    <property type="entry name" value="Ig-like_dom"/>
</dbReference>
<dbReference type="CTD" id="6892"/>
<evidence type="ECO:0000256" key="10">
    <source>
        <dbReference type="ARBA" id="ARBA00037757"/>
    </source>
</evidence>
<keyword evidence="4" id="KW-0256">Endoplasmic reticulum</keyword>
<evidence type="ECO:0000256" key="11">
    <source>
        <dbReference type="ARBA" id="ARBA00039535"/>
    </source>
</evidence>
<name>A0A1S3WH33_ERIEU</name>
<evidence type="ECO:0000256" key="12">
    <source>
        <dbReference type="ARBA" id="ARBA00041647"/>
    </source>
</evidence>
<evidence type="ECO:0000256" key="13">
    <source>
        <dbReference type="ARBA" id="ARBA00093513"/>
    </source>
</evidence>
<evidence type="ECO:0000256" key="14">
    <source>
        <dbReference type="SAM" id="Phobius"/>
    </source>
</evidence>
<dbReference type="InterPro" id="IPR003597">
    <property type="entry name" value="Ig_C1-set"/>
</dbReference>
<evidence type="ECO:0000313" key="17">
    <source>
        <dbReference type="Proteomes" id="UP001652624"/>
    </source>
</evidence>
<dbReference type="GO" id="GO:0005789">
    <property type="term" value="C:endoplasmic reticulum membrane"/>
    <property type="evidence" value="ECO:0007669"/>
    <property type="project" value="UniProtKB-SubCell"/>
</dbReference>
<evidence type="ECO:0000256" key="5">
    <source>
        <dbReference type="ARBA" id="ARBA00022989"/>
    </source>
</evidence>
<evidence type="ECO:0000256" key="1">
    <source>
        <dbReference type="ARBA" id="ARBA00004115"/>
    </source>
</evidence>
<keyword evidence="8" id="KW-0325">Glycoprotein</keyword>
<evidence type="ECO:0000256" key="6">
    <source>
        <dbReference type="ARBA" id="ARBA00023136"/>
    </source>
</evidence>
<dbReference type="RefSeq" id="XP_016045640.1">
    <property type="nucleotide sequence ID" value="XM_016190154.2"/>
</dbReference>
<proteinExistence type="predicted"/>
<dbReference type="InterPro" id="IPR013783">
    <property type="entry name" value="Ig-like_fold"/>
</dbReference>
<sequence>MKTLSLLFLVSLGLATSVSAGPAAIECWFVEDAGGGRLVKKPAALLLRQGPGTVPARPDLDPKFYLKVHAVLTVFSHTPTSRVQLGQDALLDLNFAYMAPNPEADTSLALGPPPFGLEWRRQHLGKGHLLLAATPGLNEKMPAAQEGAVAFASWDDNESWGPWTGNGTLWLPAVQPSQEGTYLATIHLPYLQGQVTLELAVQKPPKVSLTPAPIVWAAPGEAPPELVCQVSHFYPSEGLEVEWELRGGPEGSYQKAKGQHWLSALRHHSDGSISVSSHLRPLPVTAKHHGMRYACRVHHSSLPALGRSAQITLEVAGLSAPSLEDGVGLFLSAFLLLGLIKALGSIAAYQSASRDS</sequence>